<evidence type="ECO:0000313" key="3">
    <source>
        <dbReference type="EMBL" id="CAF9924395.1"/>
    </source>
</evidence>
<feature type="region of interest" description="Disordered" evidence="2">
    <location>
        <begin position="791"/>
        <end position="823"/>
    </location>
</feature>
<feature type="compositionally biased region" description="Basic residues" evidence="2">
    <location>
        <begin position="959"/>
        <end position="970"/>
    </location>
</feature>
<evidence type="ECO:0000256" key="1">
    <source>
        <dbReference type="SAM" id="Coils"/>
    </source>
</evidence>
<feature type="region of interest" description="Disordered" evidence="2">
    <location>
        <begin position="690"/>
        <end position="709"/>
    </location>
</feature>
<dbReference type="EMBL" id="CAJPDT010000036">
    <property type="protein sequence ID" value="CAF9924395.1"/>
    <property type="molecule type" value="Genomic_DNA"/>
</dbReference>
<keyword evidence="4" id="KW-1185">Reference proteome</keyword>
<dbReference type="AlphaFoldDB" id="A0A8H3IR72"/>
<accession>A0A8H3IR72</accession>
<name>A0A8H3IR72_9LECA</name>
<gene>
    <name evidence="3" type="ORF">IMSHALPRED_006177</name>
</gene>
<feature type="region of interest" description="Disordered" evidence="2">
    <location>
        <begin position="174"/>
        <end position="260"/>
    </location>
</feature>
<dbReference type="Proteomes" id="UP000664534">
    <property type="component" value="Unassembled WGS sequence"/>
</dbReference>
<feature type="compositionally biased region" description="Basic and acidic residues" evidence="2">
    <location>
        <begin position="692"/>
        <end position="707"/>
    </location>
</feature>
<organism evidence="3 4">
    <name type="scientific">Imshaugia aleurites</name>
    <dbReference type="NCBI Taxonomy" id="172621"/>
    <lineage>
        <taxon>Eukaryota</taxon>
        <taxon>Fungi</taxon>
        <taxon>Dikarya</taxon>
        <taxon>Ascomycota</taxon>
        <taxon>Pezizomycotina</taxon>
        <taxon>Lecanoromycetes</taxon>
        <taxon>OSLEUM clade</taxon>
        <taxon>Lecanoromycetidae</taxon>
        <taxon>Lecanorales</taxon>
        <taxon>Lecanorineae</taxon>
        <taxon>Parmeliaceae</taxon>
        <taxon>Imshaugia</taxon>
    </lineage>
</organism>
<dbReference type="OrthoDB" id="4850289at2759"/>
<feature type="region of interest" description="Disordered" evidence="2">
    <location>
        <begin position="872"/>
        <end position="1032"/>
    </location>
</feature>
<keyword evidence="1" id="KW-0175">Coiled coil</keyword>
<feature type="compositionally biased region" description="Basic and acidic residues" evidence="2">
    <location>
        <begin position="45"/>
        <end position="59"/>
    </location>
</feature>
<feature type="compositionally biased region" description="Basic and acidic residues" evidence="2">
    <location>
        <begin position="971"/>
        <end position="987"/>
    </location>
</feature>
<evidence type="ECO:0000313" key="4">
    <source>
        <dbReference type="Proteomes" id="UP000664534"/>
    </source>
</evidence>
<feature type="coiled-coil region" evidence="1">
    <location>
        <begin position="540"/>
        <end position="584"/>
    </location>
</feature>
<reference evidence="3" key="1">
    <citation type="submission" date="2021-03" db="EMBL/GenBank/DDBJ databases">
        <authorList>
            <person name="Tagirdzhanova G."/>
        </authorList>
    </citation>
    <scope>NUCLEOTIDE SEQUENCE</scope>
</reference>
<feature type="compositionally biased region" description="Basic and acidic residues" evidence="2">
    <location>
        <begin position="176"/>
        <end position="185"/>
    </location>
</feature>
<comment type="caution">
    <text evidence="3">The sequence shown here is derived from an EMBL/GenBank/DDBJ whole genome shotgun (WGS) entry which is preliminary data.</text>
</comment>
<protein>
    <submittedName>
        <fullName evidence="3">Uncharacterized protein</fullName>
    </submittedName>
</protein>
<proteinExistence type="predicted"/>
<feature type="compositionally biased region" description="Acidic residues" evidence="2">
    <location>
        <begin position="988"/>
        <end position="1003"/>
    </location>
</feature>
<feature type="compositionally biased region" description="Basic and acidic residues" evidence="2">
    <location>
        <begin position="202"/>
        <end position="212"/>
    </location>
</feature>
<feature type="region of interest" description="Disordered" evidence="2">
    <location>
        <begin position="17"/>
        <end position="59"/>
    </location>
</feature>
<sequence length="1032" mass="115678">MFSDLLKSNFPDTALPLTPPLEPRLKVGRDATTAPAPPTSFKTPVGERRLPREKDPKKPNYEMIKDARRGVLSGFLRSGKTGRASDFVGIVNPKTAIITLNDIYDFETRCLAAIDGQSISRPPLSSMVSFKKVIDKGADDEKTLRNLFFITLAPDELPSFHFWTKPGDLDPVTAGEPKDWGKIFDENPPSPATTANITVLENGRKENAERGAAEQQSTHDNQPLGFLDGYNDMGSPGLEREPTQGQPADDIGSTPQTTAAQDLAQSPLEAEVLLHFNRGGMYLREFTHKALYAMACWLVKNEEEDEDEDTEANGDPAEIRDIYLDIQEPGKDLRVEKVASVSRASNRNFQDNIKPAFGRPDNKFRIRSTRYQFSWSFDAGGMGDLKSDLKLVRPNVGYCYCSARWHIAGNMHSNSLHFAKALIFLFDWEGSAYPKSNRLSLDIPNHGLFEIDRTSGVLLDANIQKIFAELSGTPVKPDSRPAEIFIRDVVEDETDGSDFLGVISPKSGILGSLTGQIHGHKSMEATEISGSPYHPSIRPHSLTNSEIKQLQERLNIAEASLVETDDLQERLRIAEERLSEMDGLQRRLKISEDRARLKSSCPFCSQDWAGVTKQQQKDHLKLHQKDIVHQPAPQQCPHPDCKNWLGENQNEPTYEAISEHLRFHVEEEHAEDGICVVQRCHTNMYALSGEQQEEHESLHRDNEETKKERNRLRKQVMSLEQTLKKRDQPQQHLRDLIRDLEEAKERDRLQQEAMYLPNAENERGRLQEDLKALRAERESLEDRVVELEERLNAASGLDEGTQTNEAESETEVGEVPKESSQPEAPKKLRYCNVCLKSVDKLSANAKTKHADKCETSASEFLLLTSADAKAIREKRNNRTQAQEISEEEMELPRTGPKGKKKASAKAASSESKQDDAGDANTAQEPEASKATGRKTPKRKFDTFKPPTDESDEDLESPKKPKIKAKATKAAKKGDAPTRRSARGKDNYEPPEDEKEIDGEDSYDEPSSSAKGGKRKKRLTTVTTTSKKAKTKQ</sequence>
<evidence type="ECO:0000256" key="2">
    <source>
        <dbReference type="SAM" id="MobiDB-lite"/>
    </source>
</evidence>